<dbReference type="PANTHER" id="PTHR33406">
    <property type="entry name" value="MEMBRANE PROTEIN MJ1562-RELATED"/>
    <property type="match status" value="1"/>
</dbReference>
<dbReference type="GO" id="GO:0005886">
    <property type="term" value="C:plasma membrane"/>
    <property type="evidence" value="ECO:0007669"/>
    <property type="project" value="UniProtKB-SubCell"/>
</dbReference>
<dbReference type="InterPro" id="IPR050545">
    <property type="entry name" value="Mycobact_MmpL"/>
</dbReference>
<dbReference type="FunFam" id="1.20.1640.10:FF:000020">
    <property type="entry name" value="Transmembrane transport protein MmpL10"/>
    <property type="match status" value="1"/>
</dbReference>
<dbReference type="FunFam" id="1.20.1640.10:FF:000018">
    <property type="entry name" value="Transmembrane transport protein MmpL10"/>
    <property type="match status" value="1"/>
</dbReference>
<comment type="caution">
    <text evidence="10">The sequence shown here is derived from an EMBL/GenBank/DDBJ whole genome shotgun (WGS) entry which is preliminary data.</text>
</comment>
<feature type="transmembrane region" description="Helical" evidence="8">
    <location>
        <begin position="308"/>
        <end position="331"/>
    </location>
</feature>
<evidence type="ECO:0000256" key="6">
    <source>
        <dbReference type="ARBA" id="ARBA00023136"/>
    </source>
</evidence>
<feature type="transmembrane region" description="Helical" evidence="8">
    <location>
        <begin position="343"/>
        <end position="369"/>
    </location>
</feature>
<feature type="compositionally biased region" description="Polar residues" evidence="7">
    <location>
        <begin position="1"/>
        <end position="13"/>
    </location>
</feature>
<evidence type="ECO:0000256" key="5">
    <source>
        <dbReference type="ARBA" id="ARBA00022989"/>
    </source>
</evidence>
<feature type="transmembrane region" description="Helical" evidence="8">
    <location>
        <begin position="33"/>
        <end position="52"/>
    </location>
</feature>
<feature type="transmembrane region" description="Helical" evidence="8">
    <location>
        <begin position="390"/>
        <end position="412"/>
    </location>
</feature>
<evidence type="ECO:0000313" key="10">
    <source>
        <dbReference type="EMBL" id="KZS62769.1"/>
    </source>
</evidence>
<dbReference type="Proteomes" id="UP000077342">
    <property type="component" value="Unassembled WGS sequence"/>
</dbReference>
<feature type="domain" description="Membrane transport protein MMPL" evidence="9">
    <location>
        <begin position="65"/>
        <end position="394"/>
    </location>
</feature>
<reference evidence="11" key="1">
    <citation type="submission" date="2016-04" db="EMBL/GenBank/DDBJ databases">
        <authorList>
            <person name="Strapagiel D."/>
            <person name="Borowka P."/>
            <person name="Marciniak B."/>
            <person name="Bakula Z."/>
            <person name="Van Ingen J."/>
            <person name="Safianowska A."/>
            <person name="Dziadek J."/>
            <person name="Jagielski T."/>
        </authorList>
    </citation>
    <scope>NUCLEOTIDE SEQUENCE [LARGE SCALE GENOMIC DNA]</scope>
    <source>
        <strain evidence="11">1010001458</strain>
    </source>
</reference>
<evidence type="ECO:0000256" key="1">
    <source>
        <dbReference type="ARBA" id="ARBA00004651"/>
    </source>
</evidence>
<feature type="domain" description="Membrane transport protein MMPL" evidence="9">
    <location>
        <begin position="614"/>
        <end position="950"/>
    </location>
</feature>
<feature type="transmembrane region" description="Helical" evidence="8">
    <location>
        <begin position="263"/>
        <end position="287"/>
    </location>
</feature>
<dbReference type="PANTHER" id="PTHR33406:SF6">
    <property type="entry name" value="MEMBRANE PROTEIN YDGH-RELATED"/>
    <property type="match status" value="1"/>
</dbReference>
<keyword evidence="6 8" id="KW-0472">Membrane</keyword>
<dbReference type="Gene3D" id="1.20.1640.10">
    <property type="entry name" value="Multidrug efflux transporter AcrB transmembrane domain"/>
    <property type="match status" value="2"/>
</dbReference>
<evidence type="ECO:0000256" key="4">
    <source>
        <dbReference type="ARBA" id="ARBA00022692"/>
    </source>
</evidence>
<protein>
    <recommendedName>
        <fullName evidence="9">Membrane transport protein MMPL domain-containing protein</fullName>
    </recommendedName>
</protein>
<dbReference type="AlphaFoldDB" id="A0A164ASI0"/>
<dbReference type="Pfam" id="PF03176">
    <property type="entry name" value="MMPL"/>
    <property type="match status" value="2"/>
</dbReference>
<evidence type="ECO:0000256" key="8">
    <source>
        <dbReference type="SAM" id="Phobius"/>
    </source>
</evidence>
<proteinExistence type="inferred from homology"/>
<dbReference type="SUPFAM" id="SSF82866">
    <property type="entry name" value="Multidrug efflux transporter AcrB transmembrane domain"/>
    <property type="match status" value="2"/>
</dbReference>
<comment type="similarity">
    <text evidence="2">Belongs to the resistance-nodulation-cell division (RND) (TC 2.A.6) family. MmpL subfamily.</text>
</comment>
<keyword evidence="4 8" id="KW-0812">Transmembrane</keyword>
<dbReference type="EMBL" id="LWCI01000103">
    <property type="protein sequence ID" value="KZS62769.1"/>
    <property type="molecule type" value="Genomic_DNA"/>
</dbReference>
<evidence type="ECO:0000313" key="11">
    <source>
        <dbReference type="Proteomes" id="UP000077342"/>
    </source>
</evidence>
<feature type="transmembrane region" description="Helical" evidence="8">
    <location>
        <begin position="775"/>
        <end position="795"/>
    </location>
</feature>
<keyword evidence="3" id="KW-1003">Cell membrane</keyword>
<name>A0A164ASI0_9MYCO</name>
<comment type="subcellular location">
    <subcellularLocation>
        <location evidence="1">Cell membrane</location>
        <topology evidence="1">Multi-pass membrane protein</topology>
    </subcellularLocation>
</comment>
<feature type="transmembrane region" description="Helical" evidence="8">
    <location>
        <begin position="802"/>
        <end position="822"/>
    </location>
</feature>
<dbReference type="InterPro" id="IPR004869">
    <property type="entry name" value="MMPL_dom"/>
</dbReference>
<keyword evidence="5 8" id="KW-1133">Transmembrane helix</keyword>
<feature type="transmembrane region" description="Helical" evidence="8">
    <location>
        <begin position="904"/>
        <end position="926"/>
    </location>
</feature>
<gene>
    <name evidence="10" type="ORF">A4G28_11625</name>
</gene>
<accession>A0A164ASI0</accession>
<feature type="region of interest" description="Disordered" evidence="7">
    <location>
        <begin position="972"/>
        <end position="992"/>
    </location>
</feature>
<evidence type="ECO:0000256" key="2">
    <source>
        <dbReference type="ARBA" id="ARBA00010157"/>
    </source>
</evidence>
<dbReference type="RefSeq" id="WP_075510476.1">
    <property type="nucleotide sequence ID" value="NZ_CP089224.1"/>
</dbReference>
<feature type="region of interest" description="Disordered" evidence="7">
    <location>
        <begin position="1"/>
        <end position="21"/>
    </location>
</feature>
<keyword evidence="11" id="KW-1185">Reference proteome</keyword>
<feature type="transmembrane region" description="Helical" evidence="8">
    <location>
        <begin position="209"/>
        <end position="225"/>
    </location>
</feature>
<feature type="transmembrane region" description="Helical" evidence="8">
    <location>
        <begin position="232"/>
        <end position="257"/>
    </location>
</feature>
<feature type="transmembrane region" description="Helical" evidence="8">
    <location>
        <begin position="834"/>
        <end position="854"/>
    </location>
</feature>
<evidence type="ECO:0000256" key="3">
    <source>
        <dbReference type="ARBA" id="ARBA00022475"/>
    </source>
</evidence>
<feature type="transmembrane region" description="Helical" evidence="8">
    <location>
        <begin position="875"/>
        <end position="898"/>
    </location>
</feature>
<dbReference type="NCBIfam" id="TIGR00833">
    <property type="entry name" value="actII"/>
    <property type="match status" value="1"/>
</dbReference>
<dbReference type="InterPro" id="IPR004707">
    <property type="entry name" value="MmpL_fam"/>
</dbReference>
<evidence type="ECO:0000259" key="9">
    <source>
        <dbReference type="Pfam" id="PF03176"/>
    </source>
</evidence>
<organism evidence="10 11">
    <name type="scientific">Mycobacterium ostraviense</name>
    <dbReference type="NCBI Taxonomy" id="2738409"/>
    <lineage>
        <taxon>Bacteria</taxon>
        <taxon>Bacillati</taxon>
        <taxon>Actinomycetota</taxon>
        <taxon>Actinomycetes</taxon>
        <taxon>Mycobacteriales</taxon>
        <taxon>Mycobacteriaceae</taxon>
        <taxon>Mycobacterium</taxon>
    </lineage>
</organism>
<sequence length="992" mass="109039">MSDIQTTTENSPADPTRNEAGKRPSFARIIHRLAVPIVLLWIGLVVVLSIFVPSLEQVGQDHTVSLSPSNAESMVAMKRVGKVFQEFNTDSSVMIVLEGDKPLDDAAHHYYDELIRRLSADTKHVQHIQDFWGDPLTAAGSQSPDGKAAYVQLNLAGNQGESLANESVAAVRKIVDSVPAPPGVKAYVTGAAALTADQSTSGDKGVKKVTMITFLVIIVMLLFVYRSIIQTALVLVMVGIELMAARQVVAFLGHYNIIGLSTFAVNLLVLMAIAAGTDYAIFVLGRYQEARGLGEDREKAFYTMFHGTAHVVLGSGLTIAGAMYCLSFTRLPYFQTLGAPCAIGMLVAVLAALTLGPAVLVVGSFFKIFDPKRKMRTRGWRRVGTAIVRWPGPILAVSIAIALIGLLALPGYTTNYDSKKYLPPWTPANVGYAAADRHFSHARMNPELLLVETDHDMRNSADMLVIDRIAKAVFHVPGIGRVQAITRPLGRPIEHTSIPFQISMQSTVQVENMQYMKQRMADMLTQADAMQQSIDTMQRMYDIMAQTVKVTHNMDTLTHEMVEITNQMRDHIADFDDFWRPIRSYFYWERHCYDIPICWSLRSIFDALDGLDQIDEKLAELSGNLDQLDVLMPQMLAQLPPQIATMKTMKTMMLTMHSSMSSLYDQMDEMTKNSTAMGQAFDASRNDDSFYIPPEVFDNPDFKRGLRMFLSPDGQAVRFIISHEGDPATPEGISHVEPILKAAKEAVKGTPLEGAKIYLGGTAAVLKDMRDGSKWDLMIAGIAAASLIFIIMLIITQSVVAAFTIVGTVLLSLGASFGLSVLVWQDILGFELHWMVLAMSVILLLAVGSDYNLLLVSRFKEEIGAGIKTGIIRSMAGTGAVVTSAGLVFAATMASFIFSDLKVIGQVGTTIALGLLFDTLIVRSFMMPSVAALMGRWFWWPQRVRTRPASQLLRPYGPRPLVRALLLPRDGKSVDPSETADTDRFPVSTPHY</sequence>
<evidence type="ECO:0000256" key="7">
    <source>
        <dbReference type="SAM" id="MobiDB-lite"/>
    </source>
</evidence>